<keyword evidence="3" id="KW-0808">Transferase</keyword>
<dbReference type="AlphaFoldDB" id="A0A914H6Z0"/>
<evidence type="ECO:0000313" key="10">
    <source>
        <dbReference type="Proteomes" id="UP000887572"/>
    </source>
</evidence>
<feature type="domain" description="RNA polymerase Rpb1" evidence="9">
    <location>
        <begin position="317"/>
        <end position="367"/>
    </location>
</feature>
<evidence type="ECO:0000256" key="2">
    <source>
        <dbReference type="ARBA" id="ARBA00022478"/>
    </source>
</evidence>
<evidence type="ECO:0000256" key="7">
    <source>
        <dbReference type="ARBA" id="ARBA00023163"/>
    </source>
</evidence>
<dbReference type="GO" id="GO:0000428">
    <property type="term" value="C:DNA-directed RNA polymerase complex"/>
    <property type="evidence" value="ECO:0007669"/>
    <property type="project" value="UniProtKB-KW"/>
</dbReference>
<reference evidence="11" key="1">
    <citation type="submission" date="2022-11" db="UniProtKB">
        <authorList>
            <consortium name="WormBaseParasite"/>
        </authorList>
    </citation>
    <scope>IDENTIFICATION</scope>
</reference>
<evidence type="ECO:0000256" key="5">
    <source>
        <dbReference type="ARBA" id="ARBA00022723"/>
    </source>
</evidence>
<dbReference type="GO" id="GO:0006351">
    <property type="term" value="P:DNA-templated transcription"/>
    <property type="evidence" value="ECO:0007669"/>
    <property type="project" value="InterPro"/>
</dbReference>
<dbReference type="Pfam" id="PF04997">
    <property type="entry name" value="RNA_pol_Rpb1_1"/>
    <property type="match status" value="2"/>
</dbReference>
<dbReference type="PANTHER" id="PTHR48446:SF1">
    <property type="entry name" value="DNA-DIRECTED RNA POLYMERASE SUBUNIT BETA' N-TERMINAL SECTION"/>
    <property type="match status" value="1"/>
</dbReference>
<keyword evidence="7" id="KW-0804">Transcription</keyword>
<keyword evidence="4" id="KW-0548">Nucleotidyltransferase</keyword>
<evidence type="ECO:0000256" key="1">
    <source>
        <dbReference type="ARBA" id="ARBA00012418"/>
    </source>
</evidence>
<accession>A0A914H6Z0</accession>
<keyword evidence="5" id="KW-0479">Metal-binding</keyword>
<sequence>MAVDTPYDPTLSSALSTGVGDGNAEMETDQKHGGGGGGGGGHFVVVGERGTPLLSASFSLAEGNVQLNSAIRKAVKKRKKGHQNVHPSGHCWFSKCGQIQCDQQFEATEVLPDGCLAGVDEVHHGAGGHRGSSKRAGVDFGGPAYKRGGRSEDLLQMGGSPSAFSTNWWQNRHHAQQYFGTSPYVEIRVSPKEVVGHFRLEHGSGILATGRTVLTLCFDGKSDLKTGKPCVVVLFVAGRQDGDPDPDIAMKREWLKEHHREKRSKRLTCKEKFKTQRKVREHSRKLRKLYKGLSGSHWSSWQPAVFSVEFVNLYPTGTLQQAIMCSTCGLKLDNCVGNFGFIDMEYPVFHVGFFRLVIQTLQCICKRIPVPPVCIRPSVVSVFKSSSNEDDLTMKSTEIMLFNDILKKRKRDGAPKKTVAETWDHLQRIPVPPVCIRPSVVSVFKSSSNEDDLTMKLTEIMLFNDILKKRKRDGAPMKTVAETWDHLQKYLTPIESKS</sequence>
<protein>
    <recommendedName>
        <fullName evidence="1">DNA-directed RNA polymerase</fullName>
        <ecNumber evidence="1">2.7.7.6</ecNumber>
    </recommendedName>
</protein>
<evidence type="ECO:0000256" key="4">
    <source>
        <dbReference type="ARBA" id="ARBA00022695"/>
    </source>
</evidence>
<dbReference type="Proteomes" id="UP000887572">
    <property type="component" value="Unplaced"/>
</dbReference>
<dbReference type="GO" id="GO:0003899">
    <property type="term" value="F:DNA-directed RNA polymerase activity"/>
    <property type="evidence" value="ECO:0007669"/>
    <property type="project" value="UniProtKB-EC"/>
</dbReference>
<feature type="region of interest" description="Disordered" evidence="8">
    <location>
        <begin position="1"/>
        <end position="41"/>
    </location>
</feature>
<evidence type="ECO:0000256" key="3">
    <source>
        <dbReference type="ARBA" id="ARBA00022679"/>
    </source>
</evidence>
<keyword evidence="2" id="KW-0240">DNA-directed RNA polymerase</keyword>
<evidence type="ECO:0000259" key="9">
    <source>
        <dbReference type="Pfam" id="PF04997"/>
    </source>
</evidence>
<keyword evidence="10" id="KW-1185">Reference proteome</keyword>
<dbReference type="PANTHER" id="PTHR48446">
    <property type="entry name" value="DNA-DIRECTED RNA POLYMERASE SUBUNIT BETA' N-TERMINAL SECTION"/>
    <property type="match status" value="1"/>
</dbReference>
<dbReference type="InterPro" id="IPR044893">
    <property type="entry name" value="RNA_pol_Rpb1_clamp_domain"/>
</dbReference>
<name>A0A914H6Z0_GLORO</name>
<organism evidence="10 11">
    <name type="scientific">Globodera rostochiensis</name>
    <name type="common">Golden nematode worm</name>
    <name type="synonym">Heterodera rostochiensis</name>
    <dbReference type="NCBI Taxonomy" id="31243"/>
    <lineage>
        <taxon>Eukaryota</taxon>
        <taxon>Metazoa</taxon>
        <taxon>Ecdysozoa</taxon>
        <taxon>Nematoda</taxon>
        <taxon>Chromadorea</taxon>
        <taxon>Rhabditida</taxon>
        <taxon>Tylenchina</taxon>
        <taxon>Tylenchomorpha</taxon>
        <taxon>Tylenchoidea</taxon>
        <taxon>Heteroderidae</taxon>
        <taxon>Heteroderinae</taxon>
        <taxon>Globodera</taxon>
    </lineage>
</organism>
<dbReference type="GO" id="GO:0046872">
    <property type="term" value="F:metal ion binding"/>
    <property type="evidence" value="ECO:0007669"/>
    <property type="project" value="UniProtKB-KW"/>
</dbReference>
<dbReference type="EC" id="2.7.7.6" evidence="1"/>
<dbReference type="GO" id="GO:0003677">
    <property type="term" value="F:DNA binding"/>
    <property type="evidence" value="ECO:0007669"/>
    <property type="project" value="InterPro"/>
</dbReference>
<evidence type="ECO:0000256" key="6">
    <source>
        <dbReference type="ARBA" id="ARBA00022833"/>
    </source>
</evidence>
<feature type="domain" description="RNA polymerase Rpb1" evidence="9">
    <location>
        <begin position="426"/>
        <end position="489"/>
    </location>
</feature>
<dbReference type="InterPro" id="IPR007080">
    <property type="entry name" value="RNA_pol_Rpb1_1"/>
</dbReference>
<evidence type="ECO:0000256" key="8">
    <source>
        <dbReference type="SAM" id="MobiDB-lite"/>
    </source>
</evidence>
<dbReference type="WBParaSite" id="Gr19_v10_g14397.t1">
    <property type="protein sequence ID" value="Gr19_v10_g14397.t1"/>
    <property type="gene ID" value="Gr19_v10_g14397"/>
</dbReference>
<keyword evidence="6" id="KW-0862">Zinc</keyword>
<evidence type="ECO:0000313" key="11">
    <source>
        <dbReference type="WBParaSite" id="Gr19_v10_g14397.t1"/>
    </source>
</evidence>
<proteinExistence type="predicted"/>
<dbReference type="Gene3D" id="4.10.860.120">
    <property type="entry name" value="RNA polymerase II, clamp domain"/>
    <property type="match status" value="1"/>
</dbReference>
<dbReference type="SUPFAM" id="SSF64484">
    <property type="entry name" value="beta and beta-prime subunits of DNA dependent RNA-polymerase"/>
    <property type="match status" value="2"/>
</dbReference>
<dbReference type="InterPro" id="IPR015700">
    <property type="entry name" value="RPC1"/>
</dbReference>